<feature type="transmembrane region" description="Helical" evidence="1">
    <location>
        <begin position="49"/>
        <end position="67"/>
    </location>
</feature>
<keyword evidence="1" id="KW-1133">Transmembrane helix</keyword>
<keyword evidence="3" id="KW-1185">Reference proteome</keyword>
<keyword evidence="1" id="KW-0472">Membrane</keyword>
<dbReference type="RefSeq" id="WP_281999950.1">
    <property type="nucleotide sequence ID" value="NZ_AP027151.1"/>
</dbReference>
<reference evidence="2 3" key="1">
    <citation type="submission" date="2022-12" db="EMBL/GenBank/DDBJ databases">
        <title>Polyphasic characterization of Geotalea uranireducens NIT-SL11 newly isolated from a complex of sewage sludge and microbially reduced graphene oxide.</title>
        <authorList>
            <person name="Xie L."/>
            <person name="Yoshida N."/>
            <person name="Meng L."/>
        </authorList>
    </citation>
    <scope>NUCLEOTIDE SEQUENCE [LARGE SCALE GENOMIC DNA]</scope>
    <source>
        <strain evidence="2 3">NIT-SL11</strain>
    </source>
</reference>
<organism evidence="2 3">
    <name type="scientific">Geotalea uraniireducens</name>
    <dbReference type="NCBI Taxonomy" id="351604"/>
    <lineage>
        <taxon>Bacteria</taxon>
        <taxon>Pseudomonadati</taxon>
        <taxon>Thermodesulfobacteriota</taxon>
        <taxon>Desulfuromonadia</taxon>
        <taxon>Geobacterales</taxon>
        <taxon>Geobacteraceae</taxon>
        <taxon>Geotalea</taxon>
    </lineage>
</organism>
<feature type="transmembrane region" description="Helical" evidence="1">
    <location>
        <begin position="110"/>
        <end position="133"/>
    </location>
</feature>
<dbReference type="Proteomes" id="UP001317705">
    <property type="component" value="Chromosome"/>
</dbReference>
<evidence type="ECO:0000313" key="3">
    <source>
        <dbReference type="Proteomes" id="UP001317705"/>
    </source>
</evidence>
<proteinExistence type="predicted"/>
<accession>A0ABN6VUQ6</accession>
<dbReference type="EMBL" id="AP027151">
    <property type="protein sequence ID" value="BDV43829.1"/>
    <property type="molecule type" value="Genomic_DNA"/>
</dbReference>
<protein>
    <submittedName>
        <fullName evidence="2">Uncharacterized protein</fullName>
    </submittedName>
</protein>
<sequence>MKVLKAFWAGFASTLVFHQGMLGILHGLGMVSAAPYSLAPTVPLHIPQVLSLAFWGGVWGIPLRLVIRSRAGMGYWQVAILFGALAPSLVAWFVVFPLKGQPVAAGGQPLLLLAGLLLNGAWGGGTAFFLRLLERSPSS</sequence>
<evidence type="ECO:0000256" key="1">
    <source>
        <dbReference type="SAM" id="Phobius"/>
    </source>
</evidence>
<name>A0ABN6VUQ6_9BACT</name>
<feature type="transmembrane region" description="Helical" evidence="1">
    <location>
        <begin position="79"/>
        <end position="98"/>
    </location>
</feature>
<keyword evidence="1" id="KW-0812">Transmembrane</keyword>
<evidence type="ECO:0000313" key="2">
    <source>
        <dbReference type="EMBL" id="BDV43829.1"/>
    </source>
</evidence>
<gene>
    <name evidence="2" type="ORF">GURASL_27520</name>
</gene>